<dbReference type="GO" id="GO:0005737">
    <property type="term" value="C:cytoplasm"/>
    <property type="evidence" value="ECO:0007669"/>
    <property type="project" value="TreeGrafter"/>
</dbReference>
<proteinExistence type="predicted"/>
<dbReference type="InterPro" id="IPR051783">
    <property type="entry name" value="NAD(P)-dependent_oxidoreduct"/>
</dbReference>
<dbReference type="CDD" id="cd05266">
    <property type="entry name" value="SDR_a4"/>
    <property type="match status" value="1"/>
</dbReference>
<feature type="domain" description="NAD-dependent epimerase/dehydratase" evidence="1">
    <location>
        <begin position="5"/>
        <end position="215"/>
    </location>
</feature>
<dbReference type="PANTHER" id="PTHR48079:SF6">
    <property type="entry name" value="NAD(P)-BINDING DOMAIN-CONTAINING PROTEIN-RELATED"/>
    <property type="match status" value="1"/>
</dbReference>
<protein>
    <recommendedName>
        <fullName evidence="1">NAD-dependent epimerase/dehydratase domain-containing protein</fullName>
    </recommendedName>
</protein>
<dbReference type="Pfam" id="PF01370">
    <property type="entry name" value="Epimerase"/>
    <property type="match status" value="1"/>
</dbReference>
<dbReference type="Gene3D" id="3.40.50.720">
    <property type="entry name" value="NAD(P)-binding Rossmann-like Domain"/>
    <property type="match status" value="1"/>
</dbReference>
<dbReference type="EMBL" id="LAZR01000023">
    <property type="protein sequence ID" value="KKO04323.1"/>
    <property type="molecule type" value="Genomic_DNA"/>
</dbReference>
<organism evidence="2">
    <name type="scientific">marine sediment metagenome</name>
    <dbReference type="NCBI Taxonomy" id="412755"/>
    <lineage>
        <taxon>unclassified sequences</taxon>
        <taxon>metagenomes</taxon>
        <taxon>ecological metagenomes</taxon>
    </lineage>
</organism>
<comment type="caution">
    <text evidence="2">The sequence shown here is derived from an EMBL/GenBank/DDBJ whole genome shotgun (WGS) entry which is preliminary data.</text>
</comment>
<dbReference type="InterPro" id="IPR001509">
    <property type="entry name" value="Epimerase_deHydtase"/>
</dbReference>
<reference evidence="2" key="1">
    <citation type="journal article" date="2015" name="Nature">
        <title>Complex archaea that bridge the gap between prokaryotes and eukaryotes.</title>
        <authorList>
            <person name="Spang A."/>
            <person name="Saw J.H."/>
            <person name="Jorgensen S.L."/>
            <person name="Zaremba-Niedzwiedzka K."/>
            <person name="Martijn J."/>
            <person name="Lind A.E."/>
            <person name="van Eijk R."/>
            <person name="Schleper C."/>
            <person name="Guy L."/>
            <person name="Ettema T.J."/>
        </authorList>
    </citation>
    <scope>NUCLEOTIDE SEQUENCE</scope>
</reference>
<dbReference type="GO" id="GO:0004029">
    <property type="term" value="F:aldehyde dehydrogenase (NAD+) activity"/>
    <property type="evidence" value="ECO:0007669"/>
    <property type="project" value="TreeGrafter"/>
</dbReference>
<gene>
    <name evidence="2" type="ORF">LCGC14_0086810</name>
</gene>
<evidence type="ECO:0000313" key="2">
    <source>
        <dbReference type="EMBL" id="KKO04323.1"/>
    </source>
</evidence>
<accession>A0A0F9VWH5</accession>
<dbReference type="InterPro" id="IPR036291">
    <property type="entry name" value="NAD(P)-bd_dom_sf"/>
</dbReference>
<dbReference type="PANTHER" id="PTHR48079">
    <property type="entry name" value="PROTEIN YEEZ"/>
    <property type="match status" value="1"/>
</dbReference>
<name>A0A0F9VWH5_9ZZZZ</name>
<evidence type="ECO:0000259" key="1">
    <source>
        <dbReference type="Pfam" id="PF01370"/>
    </source>
</evidence>
<dbReference type="AlphaFoldDB" id="A0A0F9VWH5"/>
<sequence>MKLTVLIIGCGDIGINLGRELLDEGHKVIGLRRNVEALKGTGIKALKLDLNDLEDADAASLPHADYVVYTVSADRFEESAYQSAYPEGLKRVLSVMEKHKTPPRRVFFVSSTSVHGQQEGEVVNEESPTDPSSFSGTLMCEAEQALINHSLPGTVVRFSGIYGPGRDRLIHQVAEGRVAAITPVIYSNRIHRDDCAGIIAHLIRHQESGETLEDIYLGSDCEPVTMHNVMMWLAQQLKVEATETMQSPLRRRASKRCDNQRIVDTGYQFRFPSYREGYAQVLKEGGFLEVNKV</sequence>
<dbReference type="SUPFAM" id="SSF51735">
    <property type="entry name" value="NAD(P)-binding Rossmann-fold domains"/>
    <property type="match status" value="1"/>
</dbReference>